<organism evidence="2 3">
    <name type="scientific">Bipolaricaulis sibiricus</name>
    <dbReference type="NCBI Taxonomy" id="2501609"/>
    <lineage>
        <taxon>Bacteria</taxon>
        <taxon>Candidatus Bipolaricaulota</taxon>
        <taxon>Candidatus Bipolaricaulia</taxon>
        <taxon>Candidatus Bipolaricaulales</taxon>
        <taxon>Candidatus Bipolaricaulaceae</taxon>
        <taxon>Candidatus Bipolaricaulis</taxon>
    </lineage>
</organism>
<protein>
    <recommendedName>
        <fullName evidence="4">VCBS repeat-containing protein</fullName>
    </recommendedName>
</protein>
<dbReference type="InterPro" id="IPR028994">
    <property type="entry name" value="Integrin_alpha_N"/>
</dbReference>
<reference evidence="3" key="1">
    <citation type="submission" date="2018-12" db="EMBL/GenBank/DDBJ databases">
        <title>Complete genome sequence of an uncultured bacterium of the candidate phylum Bipolaricaulota.</title>
        <authorList>
            <person name="Kadnikov V.V."/>
            <person name="Mardanov A.V."/>
            <person name="Beletsky A.V."/>
            <person name="Frank Y.A."/>
            <person name="Karnachuk O.V."/>
            <person name="Ravin N.V."/>
        </authorList>
    </citation>
    <scope>NUCLEOTIDE SEQUENCE [LARGE SCALE GENOMIC DNA]</scope>
</reference>
<evidence type="ECO:0008006" key="4">
    <source>
        <dbReference type="Google" id="ProtNLM"/>
    </source>
</evidence>
<accession>A0A410FVV3</accession>
<dbReference type="SUPFAM" id="SSF69318">
    <property type="entry name" value="Integrin alpha N-terminal domain"/>
    <property type="match status" value="2"/>
</dbReference>
<dbReference type="Gene3D" id="2.130.10.130">
    <property type="entry name" value="Integrin alpha, N-terminal"/>
    <property type="match status" value="3"/>
</dbReference>
<evidence type="ECO:0000313" key="3">
    <source>
        <dbReference type="Proteomes" id="UP000287233"/>
    </source>
</evidence>
<name>A0A410FVV3_BIPS1</name>
<proteinExistence type="predicted"/>
<sequence length="761" mass="80238">MREKRRLGIVVAVALAVGASGVSGPVFPRGVEEILGHAVVLREAFALSFPGIGLGALLGVHDWNGDGWPDLVVASDRRVQVWFGDGQGGFNPGPWLYLEVEEYVEGKRIPYRPVSDSPEVPWQPYELEEREGKLFVPIEVIVHTGALVDLDGDGILDLVVRGYGGPREDRGLRLYLLRGLGGGEFARAGSVPHPQGLYISELRAADGGVLFTAAEEDSPTRLYRLSAPEGLASPRLVQLAEGPWGLRWAGDLTGDGLYDLVVSTGEMVQVLVGSGGGEFQEGPQFTSRVGEVQGVEVADLDGDSFLDLVVLTPSGIVTALRREDGYTESFFRDPGFPLWQHAVADLTGDGIPDLLVQRSTGFSEYLLLPGDGQGGFLEPVISLVVPDGILTKPYFVDLNADGLLDVVFAPFVGRRVRVYLNGGTPSGTSLHPLPGTLLAVGDFSGNGHPDILTADTSQRGVGVWWNDGRGGLVYQPLASLGRVPTAGALTPGVAYILLLPEEKAPAELVAIAATGEILDRWRLSEESLPVVVATDLNGDGLMDVAIPAKGKLLVLWSGRNLGTYPWPAGEVSFLAPGDGGLWAVSIGEYADLVEVKFPGRRLVVSHPLLQLEALPLTMTAGDLDGDGIPDPVVLAVELGAKTENDEVVLFIERVVAGIALSSSGPVVEEVPGFPEDQTPWPFLGAGVGVFGGVPHLVHTTSAGGGVFLLPWQGGWGEPRRLDVAAGPVLVADLDGNGEPEVIAATVGLATLLGVIWNGGGR</sequence>
<dbReference type="InterPro" id="IPR013517">
    <property type="entry name" value="FG-GAP"/>
</dbReference>
<dbReference type="Pfam" id="PF13517">
    <property type="entry name" value="FG-GAP_3"/>
    <property type="match status" value="3"/>
</dbReference>
<dbReference type="AlphaFoldDB" id="A0A410FVV3"/>
<dbReference type="EMBL" id="CP034928">
    <property type="protein sequence ID" value="QAA77091.1"/>
    <property type="molecule type" value="Genomic_DNA"/>
</dbReference>
<evidence type="ECO:0000256" key="1">
    <source>
        <dbReference type="ARBA" id="ARBA00022729"/>
    </source>
</evidence>
<gene>
    <name evidence="2" type="ORF">BIP78_1325</name>
</gene>
<dbReference type="Proteomes" id="UP000287233">
    <property type="component" value="Chromosome"/>
</dbReference>
<evidence type="ECO:0000313" key="2">
    <source>
        <dbReference type="EMBL" id="QAA77091.1"/>
    </source>
</evidence>
<dbReference type="KEGG" id="bih:BIP78_1325"/>
<dbReference type="PANTHER" id="PTHR46580">
    <property type="entry name" value="SENSOR KINASE-RELATED"/>
    <property type="match status" value="1"/>
</dbReference>
<keyword evidence="1" id="KW-0732">Signal</keyword>